<reference evidence="3" key="1">
    <citation type="journal article" date="2019" name="Int. J. Syst. Evol. Microbiol.">
        <title>The Global Catalogue of Microorganisms (GCM) 10K type strain sequencing project: providing services to taxonomists for standard genome sequencing and annotation.</title>
        <authorList>
            <consortium name="The Broad Institute Genomics Platform"/>
            <consortium name="The Broad Institute Genome Sequencing Center for Infectious Disease"/>
            <person name="Wu L."/>
            <person name="Ma J."/>
        </authorList>
    </citation>
    <scope>NUCLEOTIDE SEQUENCE [LARGE SCALE GENOMIC DNA]</scope>
    <source>
        <strain evidence="3">CGMCC-1.15741</strain>
    </source>
</reference>
<organism evidence="2 3">
    <name type="scientific">Ponticaulis profundi</name>
    <dbReference type="NCBI Taxonomy" id="2665222"/>
    <lineage>
        <taxon>Bacteria</taxon>
        <taxon>Pseudomonadati</taxon>
        <taxon>Pseudomonadota</taxon>
        <taxon>Alphaproteobacteria</taxon>
        <taxon>Hyphomonadales</taxon>
        <taxon>Hyphomonadaceae</taxon>
        <taxon>Ponticaulis</taxon>
    </lineage>
</organism>
<name>A0ABW1SCK0_9PROT</name>
<accession>A0ABW1SCK0</accession>
<keyword evidence="3" id="KW-1185">Reference proteome</keyword>
<comment type="caution">
    <text evidence="2">The sequence shown here is derived from an EMBL/GenBank/DDBJ whole genome shotgun (WGS) entry which is preliminary data.</text>
</comment>
<dbReference type="RefSeq" id="WP_377379695.1">
    <property type="nucleotide sequence ID" value="NZ_JBHSSW010000017.1"/>
</dbReference>
<sequence length="178" mass="19224">MKYKLTGLLALALMSMAAAKAEITASAPDGFELKLERTSLLAPAELYDRVGEISEWWSAPHTYSGAAENLYITKLDPGGVWLEDWSDGRVEHGRVIARTINGEEHMLRFEAPLGPLQAMGVSAVLTVTITPDTDETTPEESVVSFQYSVTGASFQKLDQIAPAVDGVLSEQIANLAVD</sequence>
<evidence type="ECO:0000313" key="3">
    <source>
        <dbReference type="Proteomes" id="UP001596303"/>
    </source>
</evidence>
<evidence type="ECO:0000313" key="2">
    <source>
        <dbReference type="EMBL" id="MFC6198997.1"/>
    </source>
</evidence>
<protein>
    <recommendedName>
        <fullName evidence="4">ATPase</fullName>
    </recommendedName>
</protein>
<proteinExistence type="predicted"/>
<evidence type="ECO:0008006" key="4">
    <source>
        <dbReference type="Google" id="ProtNLM"/>
    </source>
</evidence>
<keyword evidence="1" id="KW-0732">Signal</keyword>
<evidence type="ECO:0000256" key="1">
    <source>
        <dbReference type="SAM" id="SignalP"/>
    </source>
</evidence>
<dbReference type="Proteomes" id="UP001596303">
    <property type="component" value="Unassembled WGS sequence"/>
</dbReference>
<feature type="chain" id="PRO_5046557508" description="ATPase" evidence="1">
    <location>
        <begin position="21"/>
        <end position="178"/>
    </location>
</feature>
<dbReference type="EMBL" id="JBHSSW010000017">
    <property type="protein sequence ID" value="MFC6198997.1"/>
    <property type="molecule type" value="Genomic_DNA"/>
</dbReference>
<gene>
    <name evidence="2" type="ORF">ACFQDM_12960</name>
</gene>
<feature type="signal peptide" evidence="1">
    <location>
        <begin position="1"/>
        <end position="20"/>
    </location>
</feature>